<dbReference type="Gene3D" id="3.30.9.10">
    <property type="entry name" value="D-Amino Acid Oxidase, subunit A, domain 2"/>
    <property type="match status" value="1"/>
</dbReference>
<protein>
    <submittedName>
        <fullName evidence="7">Glycine/D-amino acid oxidase</fullName>
    </submittedName>
</protein>
<name>A0A239DSS2_9BACT</name>
<dbReference type="EMBL" id="FZOQ01000005">
    <property type="protein sequence ID" value="SNS34793.1"/>
    <property type="molecule type" value="Genomic_DNA"/>
</dbReference>
<evidence type="ECO:0000256" key="2">
    <source>
        <dbReference type="ARBA" id="ARBA00022723"/>
    </source>
</evidence>
<dbReference type="InterPro" id="IPR036922">
    <property type="entry name" value="Rieske_2Fe-2S_sf"/>
</dbReference>
<dbReference type="Pfam" id="PF00355">
    <property type="entry name" value="Rieske"/>
    <property type="match status" value="1"/>
</dbReference>
<dbReference type="PANTHER" id="PTHR13847:SF274">
    <property type="entry name" value="RIESKE 2FE-2S IRON-SULFUR PROTEIN YHFW-RELATED"/>
    <property type="match status" value="1"/>
</dbReference>
<reference evidence="8" key="1">
    <citation type="submission" date="2017-06" db="EMBL/GenBank/DDBJ databases">
        <authorList>
            <person name="Varghese N."/>
            <person name="Submissions S."/>
        </authorList>
    </citation>
    <scope>NUCLEOTIDE SEQUENCE [LARGE SCALE GENOMIC DNA]</scope>
    <source>
        <strain evidence="8">NKM1</strain>
    </source>
</reference>
<evidence type="ECO:0000256" key="4">
    <source>
        <dbReference type="ARBA" id="ARBA00023014"/>
    </source>
</evidence>
<dbReference type="Proteomes" id="UP000198432">
    <property type="component" value="Unassembled WGS sequence"/>
</dbReference>
<keyword evidence="5" id="KW-1015">Disulfide bond</keyword>
<keyword evidence="3" id="KW-0408">Iron</keyword>
<keyword evidence="8" id="KW-1185">Reference proteome</keyword>
<evidence type="ECO:0000313" key="8">
    <source>
        <dbReference type="Proteomes" id="UP000198432"/>
    </source>
</evidence>
<keyword evidence="4" id="KW-0411">Iron-sulfur</keyword>
<dbReference type="GO" id="GO:0005737">
    <property type="term" value="C:cytoplasm"/>
    <property type="evidence" value="ECO:0007669"/>
    <property type="project" value="TreeGrafter"/>
</dbReference>
<dbReference type="FunFam" id="2.102.10.10:FF:000014">
    <property type="entry name" value="Oxidoreductase, FAD dependent"/>
    <property type="match status" value="1"/>
</dbReference>
<sequence>MATEHYYTQAIWSATAGAKTYPSLSHDLEVDVAVIGGGITGITTAYNLAKAGKKVAVLEAKRVGMGTTGSSTGNLYAPTGQLHKVASKHNEETMKAVAFSRSGAVDFIEEVVNEFNIDCGFRRVPWYYFTTKEDSPHNKQIEKELLAAIEAGLPATGVAPAGFPYRVSRIANVAHQAQFNPLQYVQQLAAAIAGESCRIFEQTKVLDVEDGEPCVVHTSHGKVTAKAVIKATHSPIGRYVVHTEMEVHREYALAVRLKGDLPPDGIYWHMEEKQMYSVRPYSTEEGNFLLVLDASHKIGHVEQTEKSFKRVEEYLRAHFEVDEIAFTWAAQNYKPADGLPYIGTSFTEENVYMATGFAADGLTWGTLASIMIGDALFGRESPWASFYDPKRFTPAASAKRFLKENKDVVTHLVKDYLLRGDEKELDEIKPGEGKVVALEDGKVAAFRDEQGQLHVVSAVCTHMGCLVHWNNGEKSWDCPCHGSRFSVDGQVLEGPAIENLEEKGAGGQGPE</sequence>
<evidence type="ECO:0000259" key="6">
    <source>
        <dbReference type="PROSITE" id="PS51296"/>
    </source>
</evidence>
<dbReference type="PANTHER" id="PTHR13847">
    <property type="entry name" value="SARCOSINE DEHYDROGENASE-RELATED"/>
    <property type="match status" value="1"/>
</dbReference>
<dbReference type="GO" id="GO:0016020">
    <property type="term" value="C:membrane"/>
    <property type="evidence" value="ECO:0007669"/>
    <property type="project" value="InterPro"/>
</dbReference>
<dbReference type="InterPro" id="IPR036188">
    <property type="entry name" value="FAD/NAD-bd_sf"/>
</dbReference>
<dbReference type="CDD" id="cd03477">
    <property type="entry name" value="Rieske_YhfW_C"/>
    <property type="match status" value="1"/>
</dbReference>
<dbReference type="InterPro" id="IPR006076">
    <property type="entry name" value="FAD-dep_OxRdtase"/>
</dbReference>
<proteinExistence type="predicted"/>
<keyword evidence="1" id="KW-0001">2Fe-2S</keyword>
<dbReference type="InterPro" id="IPR017941">
    <property type="entry name" value="Rieske_2Fe-2S"/>
</dbReference>
<dbReference type="InterPro" id="IPR038010">
    <property type="entry name" value="YhfW_C"/>
</dbReference>
<dbReference type="SUPFAM" id="SSF50022">
    <property type="entry name" value="ISP domain"/>
    <property type="match status" value="1"/>
</dbReference>
<accession>A0A239DSS2</accession>
<evidence type="ECO:0000256" key="5">
    <source>
        <dbReference type="ARBA" id="ARBA00023157"/>
    </source>
</evidence>
<dbReference type="SUPFAM" id="SSF51905">
    <property type="entry name" value="FAD/NAD(P)-binding domain"/>
    <property type="match status" value="1"/>
</dbReference>
<keyword evidence="2" id="KW-0479">Metal-binding</keyword>
<dbReference type="PRINTS" id="PR00162">
    <property type="entry name" value="RIESKE"/>
</dbReference>
<dbReference type="Gene3D" id="3.50.50.60">
    <property type="entry name" value="FAD/NAD(P)-binding domain"/>
    <property type="match status" value="1"/>
</dbReference>
<dbReference type="GO" id="GO:0046872">
    <property type="term" value="F:metal ion binding"/>
    <property type="evidence" value="ECO:0007669"/>
    <property type="project" value="UniProtKB-KW"/>
</dbReference>
<organism evidence="7 8">
    <name type="scientific">Pontibacter ummariensis</name>
    <dbReference type="NCBI Taxonomy" id="1610492"/>
    <lineage>
        <taxon>Bacteria</taxon>
        <taxon>Pseudomonadati</taxon>
        <taxon>Bacteroidota</taxon>
        <taxon>Cytophagia</taxon>
        <taxon>Cytophagales</taxon>
        <taxon>Hymenobacteraceae</taxon>
        <taxon>Pontibacter</taxon>
    </lineage>
</organism>
<feature type="domain" description="Rieske" evidence="6">
    <location>
        <begin position="420"/>
        <end position="511"/>
    </location>
</feature>
<dbReference type="Pfam" id="PF01266">
    <property type="entry name" value="DAO"/>
    <property type="match status" value="1"/>
</dbReference>
<evidence type="ECO:0000256" key="1">
    <source>
        <dbReference type="ARBA" id="ARBA00022714"/>
    </source>
</evidence>
<evidence type="ECO:0000256" key="3">
    <source>
        <dbReference type="ARBA" id="ARBA00023004"/>
    </source>
</evidence>
<dbReference type="InterPro" id="IPR005805">
    <property type="entry name" value="Rieske_Fe-S_prot_C"/>
</dbReference>
<evidence type="ECO:0000313" key="7">
    <source>
        <dbReference type="EMBL" id="SNS34793.1"/>
    </source>
</evidence>
<gene>
    <name evidence="7" type="ORF">SAMN06296052_10582</name>
</gene>
<dbReference type="PROSITE" id="PS51296">
    <property type="entry name" value="RIESKE"/>
    <property type="match status" value="1"/>
</dbReference>
<dbReference type="RefSeq" id="WP_089318511.1">
    <property type="nucleotide sequence ID" value="NZ_FZOQ01000005.1"/>
</dbReference>
<dbReference type="OrthoDB" id="9767869at2"/>
<dbReference type="AlphaFoldDB" id="A0A239DSS2"/>
<dbReference type="Gene3D" id="2.102.10.10">
    <property type="entry name" value="Rieske [2Fe-2S] iron-sulphur domain"/>
    <property type="match status" value="1"/>
</dbReference>
<dbReference type="GO" id="GO:0051537">
    <property type="term" value="F:2 iron, 2 sulfur cluster binding"/>
    <property type="evidence" value="ECO:0007669"/>
    <property type="project" value="UniProtKB-KW"/>
</dbReference>